<keyword evidence="1" id="KW-0460">Magnesium</keyword>
<dbReference type="PANTHER" id="PTHR42958">
    <property type="entry name" value="HYDROGENASE-2 LARGE CHAIN"/>
    <property type="match status" value="1"/>
</dbReference>
<dbReference type="GO" id="GO:0016151">
    <property type="term" value="F:nickel cation binding"/>
    <property type="evidence" value="ECO:0007669"/>
    <property type="project" value="InterPro"/>
</dbReference>
<proteinExistence type="predicted"/>
<feature type="binding site" evidence="1">
    <location>
        <position position="319"/>
    </location>
    <ligand>
        <name>Mg(2+)</name>
        <dbReference type="ChEBI" id="CHEBI:18420"/>
    </ligand>
</feature>
<feature type="binding site" evidence="1">
    <location>
        <position position="58"/>
    </location>
    <ligand>
        <name>Fe cation</name>
        <dbReference type="ChEBI" id="CHEBI:24875"/>
    </ligand>
</feature>
<evidence type="ECO:0000256" key="1">
    <source>
        <dbReference type="PIRSR" id="PIRSR601501-1"/>
    </source>
</evidence>
<comment type="cofactor">
    <cofactor evidence="1">
        <name>Fe cation</name>
        <dbReference type="ChEBI" id="CHEBI:24875"/>
    </cofactor>
</comment>
<comment type="cofactor">
    <cofactor evidence="1">
        <name>Ni(2+)</name>
        <dbReference type="ChEBI" id="CHEBI:49786"/>
    </cofactor>
</comment>
<accession>A0A7U7G8U3</accession>
<organism evidence="2 3">
    <name type="scientific">Candidatus Contendobacter odensis Run_B_J11</name>
    <dbReference type="NCBI Taxonomy" id="1400861"/>
    <lineage>
        <taxon>Bacteria</taxon>
        <taxon>Pseudomonadati</taxon>
        <taxon>Pseudomonadota</taxon>
        <taxon>Gammaproteobacteria</taxon>
        <taxon>Candidatus Competibacteraceae</taxon>
        <taxon>Candidatus Contendibacter</taxon>
    </lineage>
</organism>
<name>A0A7U7G8U3_9GAMM</name>
<dbReference type="AlphaFoldDB" id="A0A7U7G8U3"/>
<dbReference type="OrthoDB" id="9157196at2"/>
<sequence>MPTINGGEGRLQIRVTVENGVIVNVTLTSTRPLNACSVLVGRRLGDAITLLPRLFSLCSTAQAVAGLIAAETALGFTPAPAQVAARRLLVAAEALDQTVWRILLDWPRCVGAVSVLDPLKQLRRVLASLRPLLFPDPAWNRIGGAELTPNHAELAAALDAIESGVNEAVLGDGQWVDRRSFDHWLRTATTPAAVTLRFVDDIKLSNFGRCAVMPLSEFDANTIGETGALARRWRHPLITALRADYGNGLLTRLTARVIESSALIAELRNQALALSADSGIPLAETASRMGMGLGIVECARGRLIHRLVVAEGRVCDYHVLAPTEWNFHPQGSLVCGLTGAPVPVGTTLHQAIELLITALDPCVGFELAIEAR</sequence>
<reference evidence="2 3" key="1">
    <citation type="journal article" date="2014" name="ISME J.">
        <title>Candidatus Competibacter-lineage genomes retrieved from metagenomes reveal functional metabolic diversity.</title>
        <authorList>
            <person name="McIlroy S.J."/>
            <person name="Albertsen M."/>
            <person name="Andresen E.K."/>
            <person name="Saunders A.M."/>
            <person name="Kristiansen R."/>
            <person name="Stokholm-Bjerregaard M."/>
            <person name="Nielsen K.L."/>
            <person name="Nielsen P.H."/>
        </authorList>
    </citation>
    <scope>NUCLEOTIDE SEQUENCE [LARGE SCALE GENOMIC DNA]</scope>
    <source>
        <strain evidence="2 3">Run_B_J11</strain>
    </source>
</reference>
<keyword evidence="1" id="KW-0533">Nickel</keyword>
<evidence type="ECO:0000313" key="2">
    <source>
        <dbReference type="EMBL" id="CDH43973.1"/>
    </source>
</evidence>
<dbReference type="EMBL" id="CBTK010000047">
    <property type="protein sequence ID" value="CDH43973.1"/>
    <property type="molecule type" value="Genomic_DNA"/>
</dbReference>
<evidence type="ECO:0008006" key="4">
    <source>
        <dbReference type="Google" id="ProtNLM"/>
    </source>
</evidence>
<protein>
    <recommendedName>
        <fullName evidence="4">Ni,Fe-hydrogenase I large subunit</fullName>
    </recommendedName>
</protein>
<comment type="caution">
    <text evidence="2">The sequence shown here is derived from an EMBL/GenBank/DDBJ whole genome shotgun (WGS) entry which is preliminary data.</text>
</comment>
<dbReference type="Proteomes" id="UP000019184">
    <property type="component" value="Unassembled WGS sequence"/>
</dbReference>
<dbReference type="InterPro" id="IPR050867">
    <property type="entry name" value="NiFe/NiFeSe_hydrgnase_LSU"/>
</dbReference>
<dbReference type="InterPro" id="IPR029014">
    <property type="entry name" value="NiFe-Hase_large"/>
</dbReference>
<dbReference type="SUPFAM" id="SSF56762">
    <property type="entry name" value="HydB/Nqo4-like"/>
    <property type="match status" value="1"/>
</dbReference>
<keyword evidence="3" id="KW-1185">Reference proteome</keyword>
<feature type="binding site" evidence="1">
    <location>
        <position position="58"/>
    </location>
    <ligand>
        <name>Ni(2+)</name>
        <dbReference type="ChEBI" id="CHEBI:49786"/>
    </ligand>
</feature>
<dbReference type="PANTHER" id="PTHR42958:SF4">
    <property type="entry name" value="HYDROGENASE EXPRESSION_FORMATION PROTEIN HUPK"/>
    <property type="match status" value="1"/>
</dbReference>
<dbReference type="Gene3D" id="1.10.645.10">
    <property type="entry name" value="Cytochrome-c3 Hydrogenase, chain B"/>
    <property type="match status" value="1"/>
</dbReference>
<keyword evidence="1" id="KW-0408">Iron</keyword>
<feature type="binding site" evidence="1">
    <location>
        <position position="362"/>
    </location>
    <ligand>
        <name>Ni(2+)</name>
        <dbReference type="ChEBI" id="CHEBI:49786"/>
    </ligand>
</feature>
<dbReference type="InterPro" id="IPR001501">
    <property type="entry name" value="Ni-dep_hyd_lsu"/>
</dbReference>
<evidence type="ECO:0000313" key="3">
    <source>
        <dbReference type="Proteomes" id="UP000019184"/>
    </source>
</evidence>
<dbReference type="Pfam" id="PF00374">
    <property type="entry name" value="NiFeSe_Hases"/>
    <property type="match status" value="1"/>
</dbReference>
<gene>
    <name evidence="2" type="ORF">BN874_1400032</name>
</gene>
<dbReference type="RefSeq" id="WP_034431071.1">
    <property type="nucleotide sequence ID" value="NZ_CBTK010000047.1"/>
</dbReference>
<keyword evidence="1" id="KW-0479">Metal-binding</keyword>